<feature type="non-terminal residue" evidence="2">
    <location>
        <position position="143"/>
    </location>
</feature>
<evidence type="ECO:0000313" key="2">
    <source>
        <dbReference type="EMBL" id="KAK6919147.1"/>
    </source>
</evidence>
<sequence length="143" mass="16802">MGPQVFLNLCALLEREVAKTLYTLTHSVKNREVQFWFRRLSETTSRHLHRVLRAIIEVEGKFLLQPDGSEIPPEITLNNRFYPYFKFYFILKPNININCICAIDGIHIRVKVSCIEAPKYRGRKDYPTQNVLTACSFDLKFTY</sequence>
<proteinExistence type="predicted"/>
<dbReference type="Pfam" id="PF26138">
    <property type="entry name" value="DUF8040"/>
    <property type="match status" value="1"/>
</dbReference>
<gene>
    <name evidence="2" type="ORF">RJ641_017569</name>
</gene>
<dbReference type="Proteomes" id="UP001370490">
    <property type="component" value="Unassembled WGS sequence"/>
</dbReference>
<dbReference type="PANTHER" id="PTHR22930">
    <property type="match status" value="1"/>
</dbReference>
<name>A0AAN8UYC8_9MAGN</name>
<evidence type="ECO:0000259" key="1">
    <source>
        <dbReference type="Pfam" id="PF26138"/>
    </source>
</evidence>
<keyword evidence="3" id="KW-1185">Reference proteome</keyword>
<organism evidence="2 3">
    <name type="scientific">Dillenia turbinata</name>
    <dbReference type="NCBI Taxonomy" id="194707"/>
    <lineage>
        <taxon>Eukaryota</taxon>
        <taxon>Viridiplantae</taxon>
        <taxon>Streptophyta</taxon>
        <taxon>Embryophyta</taxon>
        <taxon>Tracheophyta</taxon>
        <taxon>Spermatophyta</taxon>
        <taxon>Magnoliopsida</taxon>
        <taxon>eudicotyledons</taxon>
        <taxon>Gunneridae</taxon>
        <taxon>Pentapetalae</taxon>
        <taxon>Dilleniales</taxon>
        <taxon>Dilleniaceae</taxon>
        <taxon>Dillenia</taxon>
    </lineage>
</organism>
<dbReference type="InterPro" id="IPR045249">
    <property type="entry name" value="HARBI1-like"/>
</dbReference>
<evidence type="ECO:0000313" key="3">
    <source>
        <dbReference type="Proteomes" id="UP001370490"/>
    </source>
</evidence>
<dbReference type="AlphaFoldDB" id="A0AAN8UYC8"/>
<feature type="domain" description="DUF8040" evidence="1">
    <location>
        <begin position="14"/>
        <end position="56"/>
    </location>
</feature>
<protein>
    <recommendedName>
        <fullName evidence="1">DUF8040 domain-containing protein</fullName>
    </recommendedName>
</protein>
<dbReference type="InterPro" id="IPR058353">
    <property type="entry name" value="DUF8040"/>
</dbReference>
<dbReference type="PANTHER" id="PTHR22930:SF268">
    <property type="entry name" value="NUCLEASE HARBI1"/>
    <property type="match status" value="1"/>
</dbReference>
<dbReference type="EMBL" id="JBAMMX010000022">
    <property type="protein sequence ID" value="KAK6919147.1"/>
    <property type="molecule type" value="Genomic_DNA"/>
</dbReference>
<comment type="caution">
    <text evidence="2">The sequence shown here is derived from an EMBL/GenBank/DDBJ whole genome shotgun (WGS) entry which is preliminary data.</text>
</comment>
<reference evidence="2 3" key="1">
    <citation type="submission" date="2023-12" db="EMBL/GenBank/DDBJ databases">
        <title>A high-quality genome assembly for Dillenia turbinata (Dilleniales).</title>
        <authorList>
            <person name="Chanderbali A."/>
        </authorList>
    </citation>
    <scope>NUCLEOTIDE SEQUENCE [LARGE SCALE GENOMIC DNA]</scope>
    <source>
        <strain evidence="2">LSX21</strain>
        <tissue evidence="2">Leaf</tissue>
    </source>
</reference>
<accession>A0AAN8UYC8</accession>